<gene>
    <name evidence="3" type="ORF">BJ878DRAFT_542281</name>
</gene>
<evidence type="ECO:0000313" key="4">
    <source>
        <dbReference type="Proteomes" id="UP000887226"/>
    </source>
</evidence>
<dbReference type="EMBL" id="MU253905">
    <property type="protein sequence ID" value="KAG9244440.1"/>
    <property type="molecule type" value="Genomic_DNA"/>
</dbReference>
<dbReference type="Proteomes" id="UP000887226">
    <property type="component" value="Unassembled WGS sequence"/>
</dbReference>
<feature type="signal peptide" evidence="2">
    <location>
        <begin position="1"/>
        <end position="15"/>
    </location>
</feature>
<sequence length="121" mass="12549">MSSSLLFNITGVIFAVLPIPHTQMFMAVLKPGLRGANGPSSMAAAISWNQANGYFITTALLCFKWAKQGGVPQGIEKYIFAALIATQLATAAAYARKGVMGPPALYVTASALMGIAAAKGI</sequence>
<feature type="chain" id="PRO_5040319139" evidence="2">
    <location>
        <begin position="16"/>
        <end position="121"/>
    </location>
</feature>
<keyword evidence="4" id="KW-1185">Reference proteome</keyword>
<keyword evidence="2" id="KW-0732">Signal</keyword>
<feature type="transmembrane region" description="Helical" evidence="1">
    <location>
        <begin position="101"/>
        <end position="118"/>
    </location>
</feature>
<accession>A0A9P8CF76</accession>
<reference evidence="3" key="1">
    <citation type="journal article" date="2021" name="IMA Fungus">
        <title>Genomic characterization of three marine fungi, including Emericellopsis atlantica sp. nov. with signatures of a generalist lifestyle and marine biomass degradation.</title>
        <authorList>
            <person name="Hagestad O.C."/>
            <person name="Hou L."/>
            <person name="Andersen J.H."/>
            <person name="Hansen E.H."/>
            <person name="Altermark B."/>
            <person name="Li C."/>
            <person name="Kuhnert E."/>
            <person name="Cox R.J."/>
            <person name="Crous P.W."/>
            <person name="Spatafora J.W."/>
            <person name="Lail K."/>
            <person name="Amirebrahimi M."/>
            <person name="Lipzen A."/>
            <person name="Pangilinan J."/>
            <person name="Andreopoulos W."/>
            <person name="Hayes R.D."/>
            <person name="Ng V."/>
            <person name="Grigoriev I.V."/>
            <person name="Jackson S.A."/>
            <person name="Sutton T.D.S."/>
            <person name="Dobson A.D.W."/>
            <person name="Rama T."/>
        </authorList>
    </citation>
    <scope>NUCLEOTIDE SEQUENCE</scope>
    <source>
        <strain evidence="3">TRa3180A</strain>
    </source>
</reference>
<protein>
    <submittedName>
        <fullName evidence="3">Uncharacterized protein</fullName>
    </submittedName>
</protein>
<comment type="caution">
    <text evidence="3">The sequence shown here is derived from an EMBL/GenBank/DDBJ whole genome shotgun (WGS) entry which is preliminary data.</text>
</comment>
<keyword evidence="1" id="KW-0472">Membrane</keyword>
<evidence type="ECO:0000256" key="2">
    <source>
        <dbReference type="SAM" id="SignalP"/>
    </source>
</evidence>
<keyword evidence="1" id="KW-0812">Transmembrane</keyword>
<evidence type="ECO:0000313" key="3">
    <source>
        <dbReference type="EMBL" id="KAG9244440.1"/>
    </source>
</evidence>
<organism evidence="3 4">
    <name type="scientific">Calycina marina</name>
    <dbReference type="NCBI Taxonomy" id="1763456"/>
    <lineage>
        <taxon>Eukaryota</taxon>
        <taxon>Fungi</taxon>
        <taxon>Dikarya</taxon>
        <taxon>Ascomycota</taxon>
        <taxon>Pezizomycotina</taxon>
        <taxon>Leotiomycetes</taxon>
        <taxon>Helotiales</taxon>
        <taxon>Pezizellaceae</taxon>
        <taxon>Calycina</taxon>
    </lineage>
</organism>
<dbReference type="OrthoDB" id="3541859at2759"/>
<evidence type="ECO:0000256" key="1">
    <source>
        <dbReference type="SAM" id="Phobius"/>
    </source>
</evidence>
<dbReference type="AlphaFoldDB" id="A0A9P8CF76"/>
<feature type="transmembrane region" description="Helical" evidence="1">
    <location>
        <begin position="45"/>
        <end position="66"/>
    </location>
</feature>
<feature type="transmembrane region" description="Helical" evidence="1">
    <location>
        <begin position="78"/>
        <end position="95"/>
    </location>
</feature>
<proteinExistence type="predicted"/>
<name>A0A9P8CF76_9HELO</name>
<keyword evidence="1" id="KW-1133">Transmembrane helix</keyword>